<keyword evidence="6" id="KW-0732">Signal</keyword>
<evidence type="ECO:0000256" key="6">
    <source>
        <dbReference type="ARBA" id="ARBA00022729"/>
    </source>
</evidence>
<keyword evidence="3" id="KW-0964">Secreted</keyword>
<dbReference type="Pfam" id="PF00214">
    <property type="entry name" value="Calc_CGRP_IAPP"/>
    <property type="match status" value="1"/>
</dbReference>
<dbReference type="GO" id="GO:0003073">
    <property type="term" value="P:regulation of systemic arterial blood pressure"/>
    <property type="evidence" value="ECO:0007669"/>
    <property type="project" value="TreeGrafter"/>
</dbReference>
<dbReference type="GO" id="GO:0005179">
    <property type="term" value="F:hormone activity"/>
    <property type="evidence" value="ECO:0007669"/>
    <property type="project" value="UniProtKB-KW"/>
</dbReference>
<evidence type="ECO:0000256" key="4">
    <source>
        <dbReference type="ARBA" id="ARBA00022685"/>
    </source>
</evidence>
<dbReference type="GO" id="GO:0005615">
    <property type="term" value="C:extracellular space"/>
    <property type="evidence" value="ECO:0007669"/>
    <property type="project" value="TreeGrafter"/>
</dbReference>
<evidence type="ECO:0000313" key="13">
    <source>
        <dbReference type="EMBL" id="KAG2462947.1"/>
    </source>
</evidence>
<comment type="function">
    <text evidence="10">ADM function is mediated by the CALCRL-RAMP2 and CALCRL-RAMP3 receptor complexes with ADM showing the highest potency for the CALCRL-RAMP2 complex.</text>
</comment>
<dbReference type="GO" id="GO:1990410">
    <property type="term" value="P:adrenomedullin receptor signaling pathway"/>
    <property type="evidence" value="ECO:0007669"/>
    <property type="project" value="TreeGrafter"/>
</dbReference>
<dbReference type="PRINTS" id="PR00801">
    <property type="entry name" value="ADRENOMEDULN"/>
</dbReference>
<evidence type="ECO:0000256" key="7">
    <source>
        <dbReference type="ARBA" id="ARBA00022815"/>
    </source>
</evidence>
<dbReference type="InterPro" id="IPR051665">
    <property type="entry name" value="Adrenomedullin-reg_peptide"/>
</dbReference>
<dbReference type="EMBL" id="JAATIS010004040">
    <property type="protein sequence ID" value="KAG2462947.1"/>
    <property type="molecule type" value="Genomic_DNA"/>
</dbReference>
<evidence type="ECO:0000256" key="10">
    <source>
        <dbReference type="ARBA" id="ARBA00049577"/>
    </source>
</evidence>
<accession>A0A8X7XB90</accession>
<evidence type="ECO:0000313" key="14">
    <source>
        <dbReference type="Proteomes" id="UP000886611"/>
    </source>
</evidence>
<dbReference type="PANTHER" id="PTHR23414:SF3">
    <property type="entry name" value="PRO-ADRENOMEDULLIN"/>
    <property type="match status" value="1"/>
</dbReference>
<dbReference type="InterPro" id="IPR021116">
    <property type="entry name" value="Calcitonin/adrenomedullin"/>
</dbReference>
<dbReference type="Proteomes" id="UP000886611">
    <property type="component" value="Unassembled WGS sequence"/>
</dbReference>
<evidence type="ECO:0000256" key="11">
    <source>
        <dbReference type="PIRSR" id="PIRSR621116-50"/>
    </source>
</evidence>
<gene>
    <name evidence="13" type="primary">Adm_0</name>
    <name evidence="13" type="ORF">GTO96_0001088</name>
</gene>
<feature type="non-terminal residue" evidence="13">
    <location>
        <position position="1"/>
    </location>
</feature>
<sequence>MKGGGPFYHTPDGLQLHPPRTHPSVAEVPAVHPEALRVSPVFFSPALPGVAEVLGSRFLQAPGRHLAVATDPYRVGLPSPLTEATNKTKTVAPSWSPVKMNIFKEIVLFYWCLLTFTFLNVETTKLDLTSNLRKKFSIWALSKVKRSLDNLPESKTLGMNKEQFIRPEDVIDSLSPRHRSDVNIRVKRYKHSLTHQSLRLGCNLGTCTVHELANRLYKLTNTEKDNNAPIDKINQYGKRRRRSLPVRRVGFYSLAGRLQPEWIRTSDQSGKLRGVLKHT</sequence>
<feature type="region of interest" description="Disordered" evidence="12">
    <location>
        <begin position="1"/>
        <end position="22"/>
    </location>
</feature>
<proteinExistence type="inferred from homology"/>
<evidence type="ECO:0000256" key="1">
    <source>
        <dbReference type="ARBA" id="ARBA00004613"/>
    </source>
</evidence>
<dbReference type="AlphaFoldDB" id="A0A8X7XB90"/>
<comment type="caution">
    <text evidence="13">The sequence shown here is derived from an EMBL/GenBank/DDBJ whole genome shotgun (WGS) entry which is preliminary data.</text>
</comment>
<evidence type="ECO:0000256" key="5">
    <source>
        <dbReference type="ARBA" id="ARBA00022702"/>
    </source>
</evidence>
<keyword evidence="14" id="KW-1185">Reference proteome</keyword>
<evidence type="ECO:0000256" key="2">
    <source>
        <dbReference type="ARBA" id="ARBA00010575"/>
    </source>
</evidence>
<protein>
    <recommendedName>
        <fullName evidence="9">Pro-adrenomedullin</fullName>
    </recommendedName>
</protein>
<dbReference type="InterPro" id="IPR001710">
    <property type="entry name" value="Pro-ADM"/>
</dbReference>
<dbReference type="GO" id="GO:0031700">
    <property type="term" value="F:adrenomedullin receptor binding"/>
    <property type="evidence" value="ECO:0007669"/>
    <property type="project" value="TreeGrafter"/>
</dbReference>
<dbReference type="GO" id="GO:0007189">
    <property type="term" value="P:adenylate cyclase-activating G protein-coupled receptor signaling pathway"/>
    <property type="evidence" value="ECO:0007669"/>
    <property type="project" value="TreeGrafter"/>
</dbReference>
<feature type="disulfide bond" evidence="11">
    <location>
        <begin position="202"/>
        <end position="207"/>
    </location>
</feature>
<organism evidence="13 14">
    <name type="scientific">Polypterus senegalus</name>
    <name type="common">Senegal bichir</name>
    <dbReference type="NCBI Taxonomy" id="55291"/>
    <lineage>
        <taxon>Eukaryota</taxon>
        <taxon>Metazoa</taxon>
        <taxon>Chordata</taxon>
        <taxon>Craniata</taxon>
        <taxon>Vertebrata</taxon>
        <taxon>Euteleostomi</taxon>
        <taxon>Actinopterygii</taxon>
        <taxon>Polypteriformes</taxon>
        <taxon>Polypteridae</taxon>
        <taxon>Polypterus</taxon>
    </lineage>
</organism>
<comment type="similarity">
    <text evidence="2">Belongs to the adrenomedullin family.</text>
</comment>
<keyword evidence="7" id="KW-0027">Amidation</keyword>
<dbReference type="PANTHER" id="PTHR23414">
    <property type="entry name" value="ADRENOMEDULLIN, ADM"/>
    <property type="match status" value="1"/>
</dbReference>
<dbReference type="GO" id="GO:0010460">
    <property type="term" value="P:positive regulation of heart rate"/>
    <property type="evidence" value="ECO:0007669"/>
    <property type="project" value="TreeGrafter"/>
</dbReference>
<name>A0A8X7XB90_POLSE</name>
<comment type="subcellular location">
    <subcellularLocation>
        <location evidence="1">Secreted</location>
    </subcellularLocation>
</comment>
<keyword evidence="5" id="KW-0372">Hormone</keyword>
<keyword evidence="8 11" id="KW-1015">Disulfide bond</keyword>
<reference evidence="13 14" key="1">
    <citation type="journal article" date="2021" name="Cell">
        <title>Tracing the genetic footprints of vertebrate landing in non-teleost ray-finned fishes.</title>
        <authorList>
            <person name="Bi X."/>
            <person name="Wang K."/>
            <person name="Yang L."/>
            <person name="Pan H."/>
            <person name="Jiang H."/>
            <person name="Wei Q."/>
            <person name="Fang M."/>
            <person name="Yu H."/>
            <person name="Zhu C."/>
            <person name="Cai Y."/>
            <person name="He Y."/>
            <person name="Gan X."/>
            <person name="Zeng H."/>
            <person name="Yu D."/>
            <person name="Zhu Y."/>
            <person name="Jiang H."/>
            <person name="Qiu Q."/>
            <person name="Yang H."/>
            <person name="Zhang Y.E."/>
            <person name="Wang W."/>
            <person name="Zhu M."/>
            <person name="He S."/>
            <person name="Zhang G."/>
        </authorList>
    </citation>
    <scope>NUCLEOTIDE SEQUENCE [LARGE SCALE GENOMIC DNA]</scope>
    <source>
        <strain evidence="13">Bchr_013</strain>
    </source>
</reference>
<evidence type="ECO:0000256" key="9">
    <source>
        <dbReference type="ARBA" id="ARBA00023472"/>
    </source>
</evidence>
<evidence type="ECO:0000256" key="12">
    <source>
        <dbReference type="SAM" id="MobiDB-lite"/>
    </source>
</evidence>
<keyword evidence="4" id="KW-0165">Cleavage on pair of basic residues</keyword>
<evidence type="ECO:0000256" key="8">
    <source>
        <dbReference type="ARBA" id="ARBA00023157"/>
    </source>
</evidence>
<evidence type="ECO:0000256" key="3">
    <source>
        <dbReference type="ARBA" id="ARBA00022525"/>
    </source>
</evidence>
<feature type="non-terminal residue" evidence="13">
    <location>
        <position position="279"/>
    </location>
</feature>